<dbReference type="InterPro" id="IPR050791">
    <property type="entry name" value="Aldo-Keto_reductase"/>
</dbReference>
<dbReference type="SUPFAM" id="SSF51430">
    <property type="entry name" value="NAD(P)-linked oxidoreductase"/>
    <property type="match status" value="1"/>
</dbReference>
<dbReference type="Proteomes" id="UP001497522">
    <property type="component" value="Chromosome 17"/>
</dbReference>
<keyword evidence="4" id="KW-1185">Reference proteome</keyword>
<accession>A0ABP1AZD5</accession>
<dbReference type="InterPro" id="IPR036812">
    <property type="entry name" value="NAD(P)_OxRdtase_dom_sf"/>
</dbReference>
<evidence type="ECO:0000313" key="4">
    <source>
        <dbReference type="Proteomes" id="UP001497522"/>
    </source>
</evidence>
<sequence>MASAESGILPVVPRVKLGPEGFEVSALGLGCMGMSGGAFHGPAKPDAEMIELIRYAVDCGVTFLDTAEFYGPHTNEILIGKAIKGIREKVQIATKFGAIFGKDSTVTIRGDPEWVRTTCEGSLKRLDVDYIDLYTLARIDSKVPIEITVGAMKELVDEGKVKHLGLSEASASEIRRAHAVHPITAVQMEWSLWTRDLEEDIVYAPKFSAENIEKNNVLRERVVSIAEKKKCSLNQLALAWVMHKGKDVVPIPGTTKRANLESNIGSVAISLTKEEIVEIEAAVPANEGERYHERSMKTWHHVVSPPFSSWKGS</sequence>
<protein>
    <recommendedName>
        <fullName evidence="2">NADP-dependent oxidoreductase domain-containing protein</fullName>
    </recommendedName>
</protein>
<dbReference type="Pfam" id="PF00248">
    <property type="entry name" value="Aldo_ket_red"/>
    <property type="match status" value="2"/>
</dbReference>
<evidence type="ECO:0000313" key="3">
    <source>
        <dbReference type="EMBL" id="CAK9867950.1"/>
    </source>
</evidence>
<feature type="domain" description="NADP-dependent oxidoreductase" evidence="2">
    <location>
        <begin position="212"/>
        <end position="282"/>
    </location>
</feature>
<dbReference type="InterPro" id="IPR023210">
    <property type="entry name" value="NADP_OxRdtase_dom"/>
</dbReference>
<proteinExistence type="predicted"/>
<dbReference type="InterPro" id="IPR020471">
    <property type="entry name" value="AKR"/>
</dbReference>
<dbReference type="PANTHER" id="PTHR43625">
    <property type="entry name" value="AFLATOXIN B1 ALDEHYDE REDUCTASE"/>
    <property type="match status" value="1"/>
</dbReference>
<name>A0ABP1AZD5_9BRYO</name>
<keyword evidence="1" id="KW-0560">Oxidoreductase</keyword>
<dbReference type="PANTHER" id="PTHR43625:SF40">
    <property type="entry name" value="ALDO-KETO REDUCTASE YAKC [NADP(+)]"/>
    <property type="match status" value="1"/>
</dbReference>
<organism evidence="3 4">
    <name type="scientific">Sphagnum jensenii</name>
    <dbReference type="NCBI Taxonomy" id="128206"/>
    <lineage>
        <taxon>Eukaryota</taxon>
        <taxon>Viridiplantae</taxon>
        <taxon>Streptophyta</taxon>
        <taxon>Embryophyta</taxon>
        <taxon>Bryophyta</taxon>
        <taxon>Sphagnophytina</taxon>
        <taxon>Sphagnopsida</taxon>
        <taxon>Sphagnales</taxon>
        <taxon>Sphagnaceae</taxon>
        <taxon>Sphagnum</taxon>
    </lineage>
</organism>
<reference evidence="3" key="1">
    <citation type="submission" date="2024-03" db="EMBL/GenBank/DDBJ databases">
        <authorList>
            <consortium name="ELIXIR-Norway"/>
            <consortium name="Elixir Norway"/>
        </authorList>
    </citation>
    <scope>NUCLEOTIDE SEQUENCE</scope>
</reference>
<evidence type="ECO:0000256" key="1">
    <source>
        <dbReference type="ARBA" id="ARBA00023002"/>
    </source>
</evidence>
<dbReference type="PRINTS" id="PR00069">
    <property type="entry name" value="ALDKETRDTASE"/>
</dbReference>
<feature type="domain" description="NADP-dependent oxidoreductase" evidence="2">
    <location>
        <begin position="27"/>
        <end position="201"/>
    </location>
</feature>
<dbReference type="Gene3D" id="3.20.20.100">
    <property type="entry name" value="NADP-dependent oxidoreductase domain"/>
    <property type="match status" value="1"/>
</dbReference>
<gene>
    <name evidence="3" type="ORF">CSSPJE1EN2_LOCUS10945</name>
</gene>
<evidence type="ECO:0000259" key="2">
    <source>
        <dbReference type="Pfam" id="PF00248"/>
    </source>
</evidence>
<dbReference type="EMBL" id="OZ023718">
    <property type="protein sequence ID" value="CAK9867950.1"/>
    <property type="molecule type" value="Genomic_DNA"/>
</dbReference>